<evidence type="ECO:0000313" key="2">
    <source>
        <dbReference type="Proteomes" id="UP001614394"/>
    </source>
</evidence>
<keyword evidence="2" id="KW-1185">Reference proteome</keyword>
<comment type="caution">
    <text evidence="1">The sequence shown here is derived from an EMBL/GenBank/DDBJ whole genome shotgun (WGS) entry which is preliminary data.</text>
</comment>
<protein>
    <submittedName>
        <fullName evidence="1">Uncharacterized protein</fullName>
    </submittedName>
</protein>
<gene>
    <name evidence="1" type="ORF">ACIGXA_11805</name>
</gene>
<dbReference type="Proteomes" id="UP001614394">
    <property type="component" value="Unassembled WGS sequence"/>
</dbReference>
<accession>A0ABW8C443</accession>
<organism evidence="1 2">
    <name type="scientific">Streptomyces fildesensis</name>
    <dbReference type="NCBI Taxonomy" id="375757"/>
    <lineage>
        <taxon>Bacteria</taxon>
        <taxon>Bacillati</taxon>
        <taxon>Actinomycetota</taxon>
        <taxon>Actinomycetes</taxon>
        <taxon>Kitasatosporales</taxon>
        <taxon>Streptomycetaceae</taxon>
        <taxon>Streptomyces</taxon>
    </lineage>
</organism>
<sequence length="41" mass="4135">MSTRAVLVAALITGFVLGTAGVRSAHSTPSHHVPPAVTARP</sequence>
<name>A0ABW8C443_9ACTN</name>
<proteinExistence type="predicted"/>
<reference evidence="1 2" key="1">
    <citation type="submission" date="2024-10" db="EMBL/GenBank/DDBJ databases">
        <title>The Natural Products Discovery Center: Release of the First 8490 Sequenced Strains for Exploring Actinobacteria Biosynthetic Diversity.</title>
        <authorList>
            <person name="Kalkreuter E."/>
            <person name="Kautsar S.A."/>
            <person name="Yang D."/>
            <person name="Bader C.D."/>
            <person name="Teijaro C.N."/>
            <person name="Fluegel L."/>
            <person name="Davis C.M."/>
            <person name="Simpson J.R."/>
            <person name="Lauterbach L."/>
            <person name="Steele A.D."/>
            <person name="Gui C."/>
            <person name="Meng S."/>
            <person name="Li G."/>
            <person name="Viehrig K."/>
            <person name="Ye F."/>
            <person name="Su P."/>
            <person name="Kiefer A.F."/>
            <person name="Nichols A."/>
            <person name="Cepeda A.J."/>
            <person name="Yan W."/>
            <person name="Fan B."/>
            <person name="Jiang Y."/>
            <person name="Adhikari A."/>
            <person name="Zheng C.-J."/>
            <person name="Schuster L."/>
            <person name="Cowan T.M."/>
            <person name="Smanski M.J."/>
            <person name="Chevrette M.G."/>
            <person name="De Carvalho L.P.S."/>
            <person name="Shen B."/>
        </authorList>
    </citation>
    <scope>NUCLEOTIDE SEQUENCE [LARGE SCALE GENOMIC DNA]</scope>
    <source>
        <strain evidence="1 2">NPDC053399</strain>
    </source>
</reference>
<dbReference type="EMBL" id="JBITYG010000003">
    <property type="protein sequence ID" value="MFI9101199.1"/>
    <property type="molecule type" value="Genomic_DNA"/>
</dbReference>
<dbReference type="RefSeq" id="WP_399647415.1">
    <property type="nucleotide sequence ID" value="NZ_JBITYG010000003.1"/>
</dbReference>
<evidence type="ECO:0000313" key="1">
    <source>
        <dbReference type="EMBL" id="MFI9101199.1"/>
    </source>
</evidence>